<dbReference type="AlphaFoldDB" id="A0A9P6QVY0"/>
<organism evidence="1 2">
    <name type="scientific">Linnemannia gamsii</name>
    <dbReference type="NCBI Taxonomy" id="64522"/>
    <lineage>
        <taxon>Eukaryota</taxon>
        <taxon>Fungi</taxon>
        <taxon>Fungi incertae sedis</taxon>
        <taxon>Mucoromycota</taxon>
        <taxon>Mortierellomycotina</taxon>
        <taxon>Mortierellomycetes</taxon>
        <taxon>Mortierellales</taxon>
        <taxon>Mortierellaceae</taxon>
        <taxon>Linnemannia</taxon>
    </lineage>
</organism>
<dbReference type="PANTHER" id="PTHR13318:SF190">
    <property type="entry name" value="PARTNER OF PAIRED, ISOFORM B"/>
    <property type="match status" value="1"/>
</dbReference>
<dbReference type="GO" id="GO:0031146">
    <property type="term" value="P:SCF-dependent proteasomal ubiquitin-dependent protein catabolic process"/>
    <property type="evidence" value="ECO:0007669"/>
    <property type="project" value="TreeGrafter"/>
</dbReference>
<dbReference type="InterPro" id="IPR036047">
    <property type="entry name" value="F-box-like_dom_sf"/>
</dbReference>
<dbReference type="SUPFAM" id="SSF52047">
    <property type="entry name" value="RNI-like"/>
    <property type="match status" value="1"/>
</dbReference>
<dbReference type="GO" id="GO:0019005">
    <property type="term" value="C:SCF ubiquitin ligase complex"/>
    <property type="evidence" value="ECO:0007669"/>
    <property type="project" value="TreeGrafter"/>
</dbReference>
<sequence>MDDVVQFHRGRIASLLKRQQQQRRAQQAMTTLSDLSLQGRTAINSHLSAPEKFLAIPELILAVLEFLPLENLPQVCLVSNLWRTLAQPLLWRQDILFEKVSQIRAFTNAVVTHGIWVQSLNFSIRNNNDERAVSSPLARIDLTNILTHTPRLRSIDVRECAMDKHPLLFLAPYWQLESIGFTQSEDQFLDLGSNGNKDLFAAWPQLKHLRIWGKEDDYKHVASAALEKALLASNSLHLETIELSNFPFWMASTIHHLVFTNASYLRHLDLAHCNFLPLVLEEILAVAMQLESLGLHYCSTSTDSLLRIAQDHPRLKSLSLSRWIELPTDVMAEVARACPSLVSLALEDCGNIAKAARQFLAHCPQLRSLHIYDLEGPYVMDLFLGAPWVCRGLEEIQIERIDYRPNEFLSAEARDGSIRAMWGQLAAQTHLHSLLLRFCLPQAGAKVLHPNGNYGNAQDKDKIMLDDGRCQLGALKRLKRFGLQGYSVWEYTDVAWMVKSFPRLEQFRYDRNELNIPQWSWLRTHHPDIQLISRS</sequence>
<dbReference type="SUPFAM" id="SSF81383">
    <property type="entry name" value="F-box domain"/>
    <property type="match status" value="1"/>
</dbReference>
<dbReference type="Proteomes" id="UP000823405">
    <property type="component" value="Unassembled WGS sequence"/>
</dbReference>
<accession>A0A9P6QVY0</accession>
<evidence type="ECO:0000313" key="1">
    <source>
        <dbReference type="EMBL" id="KAG0294794.1"/>
    </source>
</evidence>
<comment type="caution">
    <text evidence="1">The sequence shown here is derived from an EMBL/GenBank/DDBJ whole genome shotgun (WGS) entry which is preliminary data.</text>
</comment>
<evidence type="ECO:0008006" key="3">
    <source>
        <dbReference type="Google" id="ProtNLM"/>
    </source>
</evidence>
<evidence type="ECO:0000313" key="2">
    <source>
        <dbReference type="Proteomes" id="UP000823405"/>
    </source>
</evidence>
<dbReference type="InterPro" id="IPR032675">
    <property type="entry name" value="LRR_dom_sf"/>
</dbReference>
<dbReference type="PANTHER" id="PTHR13318">
    <property type="entry name" value="PARTNER OF PAIRED, ISOFORM B-RELATED"/>
    <property type="match status" value="1"/>
</dbReference>
<dbReference type="Gene3D" id="3.80.10.10">
    <property type="entry name" value="Ribonuclease Inhibitor"/>
    <property type="match status" value="1"/>
</dbReference>
<gene>
    <name evidence="1" type="ORF">BGZ97_004982</name>
</gene>
<reference evidence="1" key="1">
    <citation type="journal article" date="2020" name="Fungal Divers.">
        <title>Resolving the Mortierellaceae phylogeny through synthesis of multi-gene phylogenetics and phylogenomics.</title>
        <authorList>
            <person name="Vandepol N."/>
            <person name="Liber J."/>
            <person name="Desiro A."/>
            <person name="Na H."/>
            <person name="Kennedy M."/>
            <person name="Barry K."/>
            <person name="Grigoriev I.V."/>
            <person name="Miller A.N."/>
            <person name="O'Donnell K."/>
            <person name="Stajich J.E."/>
            <person name="Bonito G."/>
        </authorList>
    </citation>
    <scope>NUCLEOTIDE SEQUENCE</scope>
    <source>
        <strain evidence="1">NVP60</strain>
    </source>
</reference>
<dbReference type="EMBL" id="JAAAIN010002292">
    <property type="protein sequence ID" value="KAG0294794.1"/>
    <property type="molecule type" value="Genomic_DNA"/>
</dbReference>
<protein>
    <recommendedName>
        <fullName evidence="3">F-box domain-containing protein</fullName>
    </recommendedName>
</protein>
<dbReference type="OrthoDB" id="2384135at2759"/>
<name>A0A9P6QVY0_9FUNG</name>
<keyword evidence="2" id="KW-1185">Reference proteome</keyword>
<dbReference type="Gene3D" id="1.20.1280.50">
    <property type="match status" value="1"/>
</dbReference>
<proteinExistence type="predicted"/>